<evidence type="ECO:0000313" key="2">
    <source>
        <dbReference type="EMBL" id="GGH79149.1"/>
    </source>
</evidence>
<feature type="chain" id="PRO_5046494317" evidence="1">
    <location>
        <begin position="19"/>
        <end position="118"/>
    </location>
</feature>
<dbReference type="Proteomes" id="UP000637774">
    <property type="component" value="Unassembled WGS sequence"/>
</dbReference>
<organism evidence="2 3">
    <name type="scientific">Hymenobacter frigidus</name>
    <dbReference type="NCBI Taxonomy" id="1524095"/>
    <lineage>
        <taxon>Bacteria</taxon>
        <taxon>Pseudomonadati</taxon>
        <taxon>Bacteroidota</taxon>
        <taxon>Cytophagia</taxon>
        <taxon>Cytophagales</taxon>
        <taxon>Hymenobacteraceae</taxon>
        <taxon>Hymenobacter</taxon>
    </lineage>
</organism>
<evidence type="ECO:0000256" key="1">
    <source>
        <dbReference type="SAM" id="SignalP"/>
    </source>
</evidence>
<name>A0ABQ1ZW99_9BACT</name>
<dbReference type="RefSeq" id="WP_188560195.1">
    <property type="nucleotide sequence ID" value="NZ_BMGY01000002.1"/>
</dbReference>
<gene>
    <name evidence="2" type="ORF">GCM10011495_02440</name>
</gene>
<comment type="caution">
    <text evidence="2">The sequence shown here is derived from an EMBL/GenBank/DDBJ whole genome shotgun (WGS) entry which is preliminary data.</text>
</comment>
<dbReference type="EMBL" id="BMGY01000002">
    <property type="protein sequence ID" value="GGH79149.1"/>
    <property type="molecule type" value="Genomic_DNA"/>
</dbReference>
<proteinExistence type="predicted"/>
<feature type="signal peptide" evidence="1">
    <location>
        <begin position="1"/>
        <end position="18"/>
    </location>
</feature>
<accession>A0ABQ1ZW99</accession>
<keyword evidence="3" id="KW-1185">Reference proteome</keyword>
<sequence length="118" mass="13637">MKAIIKSIAFVTCMALLASMIYCLNTNEKYCEGISYYKGLGWQGMVLGKYRDTLNHHYKTLLINDKGSLQKLYFITDTSRVYKIVKIGDYVEKEKDSLTVFVRSGLFENTFTLKYICN</sequence>
<keyword evidence="1" id="KW-0732">Signal</keyword>
<reference evidence="3" key="1">
    <citation type="journal article" date="2019" name="Int. J. Syst. Evol. Microbiol.">
        <title>The Global Catalogue of Microorganisms (GCM) 10K type strain sequencing project: providing services to taxonomists for standard genome sequencing and annotation.</title>
        <authorList>
            <consortium name="The Broad Institute Genomics Platform"/>
            <consortium name="The Broad Institute Genome Sequencing Center for Infectious Disease"/>
            <person name="Wu L."/>
            <person name="Ma J."/>
        </authorList>
    </citation>
    <scope>NUCLEOTIDE SEQUENCE [LARGE SCALE GENOMIC DNA]</scope>
    <source>
        <strain evidence="3">CGMCC 1.14966</strain>
    </source>
</reference>
<evidence type="ECO:0000313" key="3">
    <source>
        <dbReference type="Proteomes" id="UP000637774"/>
    </source>
</evidence>
<protein>
    <submittedName>
        <fullName evidence="2">Uncharacterized protein</fullName>
    </submittedName>
</protein>